<sequence>MIFMGFWNYCPDCGKRLKPNEKKCSSCGAETIFLDDEDNYFFTPPIHNIGFFDLKIDFSPYINTDTDFKYDICECGYLNNIDNEFCPFCGVKRIDKGISRFIKKFVKPKFNMDDIEVNTDIICECGAVNSEDSEFCEMCGRYLHEEAKSDDAYANFNLEYKNPIFCICGEENSEDSQYCDNCGIPLNGYHNIDEIKILCVCSVLNDSTSDFCVECGNNLNEEISEIICVCGTRNPLSARFCSSCQKRLNPERIIKSKIVCSCGKIMDFNSEFCPNCGKNVKKIIKRKKSFSKTIKSVRNVWNGV</sequence>
<organism evidence="2 3">
    <name type="scientific">Methanobrevibacter millerae</name>
    <dbReference type="NCBI Taxonomy" id="230361"/>
    <lineage>
        <taxon>Archaea</taxon>
        <taxon>Methanobacteriati</taxon>
        <taxon>Methanobacteriota</taxon>
        <taxon>Methanomada group</taxon>
        <taxon>Methanobacteria</taxon>
        <taxon>Methanobacteriales</taxon>
        <taxon>Methanobacteriaceae</taxon>
        <taxon>Methanobrevibacter</taxon>
    </lineage>
</organism>
<dbReference type="AlphaFoldDB" id="A0A8T3VIY4"/>
<dbReference type="EMBL" id="SUTE01000022">
    <property type="protein sequence ID" value="MBE6504640.1"/>
    <property type="molecule type" value="Genomic_DNA"/>
</dbReference>
<proteinExistence type="predicted"/>
<protein>
    <submittedName>
        <fullName evidence="2">Zinc ribbon domain-containing protein</fullName>
    </submittedName>
</protein>
<accession>A0A8T3VIY4</accession>
<evidence type="ECO:0000313" key="3">
    <source>
        <dbReference type="Proteomes" id="UP000762703"/>
    </source>
</evidence>
<gene>
    <name evidence="2" type="ORF">E7Z73_02695</name>
</gene>
<evidence type="ECO:0000313" key="2">
    <source>
        <dbReference type="EMBL" id="MBE6504640.1"/>
    </source>
</evidence>
<evidence type="ECO:0000259" key="1">
    <source>
        <dbReference type="Pfam" id="PF12773"/>
    </source>
</evidence>
<dbReference type="Pfam" id="PF12773">
    <property type="entry name" value="DZR"/>
    <property type="match status" value="1"/>
</dbReference>
<dbReference type="InterPro" id="IPR025874">
    <property type="entry name" value="DZR"/>
</dbReference>
<dbReference type="Proteomes" id="UP000762703">
    <property type="component" value="Unassembled WGS sequence"/>
</dbReference>
<name>A0A8T3VIY4_9EURY</name>
<reference evidence="2" key="1">
    <citation type="submission" date="2019-04" db="EMBL/GenBank/DDBJ databases">
        <title>Evolution of Biomass-Degrading Anaerobic Consortia Revealed by Metagenomics.</title>
        <authorList>
            <person name="Peng X."/>
        </authorList>
    </citation>
    <scope>NUCLEOTIDE SEQUENCE</scope>
    <source>
        <strain evidence="2">SIG12</strain>
    </source>
</reference>
<feature type="domain" description="DZANK-type" evidence="1">
    <location>
        <begin position="230"/>
        <end position="277"/>
    </location>
</feature>
<comment type="caution">
    <text evidence="2">The sequence shown here is derived from an EMBL/GenBank/DDBJ whole genome shotgun (WGS) entry which is preliminary data.</text>
</comment>